<proteinExistence type="predicted"/>
<accession>A0A6P6YLY1</accession>
<evidence type="ECO:0000313" key="3">
    <source>
        <dbReference type="RefSeq" id="XP_027206200.1"/>
    </source>
</evidence>
<dbReference type="KEGG" id="dpte:113799710"/>
<evidence type="ECO:0000256" key="1">
    <source>
        <dbReference type="SAM" id="MobiDB-lite"/>
    </source>
</evidence>
<feature type="region of interest" description="Disordered" evidence="1">
    <location>
        <begin position="568"/>
        <end position="592"/>
    </location>
</feature>
<feature type="region of interest" description="Disordered" evidence="1">
    <location>
        <begin position="447"/>
        <end position="495"/>
    </location>
</feature>
<dbReference type="OMA" id="HCICETL"/>
<evidence type="ECO:0000313" key="2">
    <source>
        <dbReference type="Proteomes" id="UP000515146"/>
    </source>
</evidence>
<name>A0A6P6YLY1_DERPT</name>
<feature type="region of interest" description="Disordered" evidence="1">
    <location>
        <begin position="616"/>
        <end position="714"/>
    </location>
</feature>
<feature type="compositionally biased region" description="Low complexity" evidence="1">
    <location>
        <begin position="643"/>
        <end position="655"/>
    </location>
</feature>
<dbReference type="OrthoDB" id="6516086at2759"/>
<feature type="compositionally biased region" description="Basic and acidic residues" evidence="1">
    <location>
        <begin position="94"/>
        <end position="107"/>
    </location>
</feature>
<protein>
    <submittedName>
        <fullName evidence="3">Uncharacterized protein LOC113799710</fullName>
    </submittedName>
</protein>
<feature type="region of interest" description="Disordered" evidence="1">
    <location>
        <begin position="280"/>
        <end position="302"/>
    </location>
</feature>
<organism evidence="2 3">
    <name type="scientific">Dermatophagoides pteronyssinus</name>
    <name type="common">European house dust mite</name>
    <dbReference type="NCBI Taxonomy" id="6956"/>
    <lineage>
        <taxon>Eukaryota</taxon>
        <taxon>Metazoa</taxon>
        <taxon>Ecdysozoa</taxon>
        <taxon>Arthropoda</taxon>
        <taxon>Chelicerata</taxon>
        <taxon>Arachnida</taxon>
        <taxon>Acari</taxon>
        <taxon>Acariformes</taxon>
        <taxon>Sarcoptiformes</taxon>
        <taxon>Astigmata</taxon>
        <taxon>Psoroptidia</taxon>
        <taxon>Analgoidea</taxon>
        <taxon>Pyroglyphidae</taxon>
        <taxon>Dermatophagoidinae</taxon>
        <taxon>Dermatophagoides</taxon>
    </lineage>
</organism>
<keyword evidence="2" id="KW-1185">Reference proteome</keyword>
<feature type="compositionally biased region" description="Basic and acidic residues" evidence="1">
    <location>
        <begin position="463"/>
        <end position="481"/>
    </location>
</feature>
<sequence>MKSTNDDKQQQQQSAQENDERSSYSECLINMDEQNQTSLLNRGRQTWKTSPEQVEELTRSLSRIRNDEHGNHRATTTTKTYQKSKTKQATKKSNPKESKSKVKDSKRNQQQQQQQPQFMMPIRVVSTTRIVNSMTEDDPTPTTTNNNPTATTGFLPPITGFSDTDSSFSSNVCSSGDDCDKIHCICETLKKTHLQEHHHHPHHHDPHHQQPLIDNDYDDYQQQQHQQQYHQSENGINFINIDNTNNNADNWIVVRPKRLRPQDNLRLEGQMELETTFRSTYGRQSVGSDKSKRSINSQNSQQQQLYFNTRRGRHHVGSQPLLRSATNKRKIIRNRPKTCLKTGGHGYWSTNYHDAYKNFTIVDGQAKTVSDSNNRIKLPKVISRTTMMMNEEKNRCKYDLDDNQAATTKPLRMVDGEEIKKFEKKSYVQTSDGQGEMMAEKLVRKVRCGGGGDRPSKSKKNVHHDDDNQDDKANEERIDDQIEREEDPLLQQKQPIMKYRPYDAYQVDHIKDLGLLEMKSNQDNDNQIHNDIIRQTDDSNQNYRSHVRRLHETSDDFHILTGGHRINGTIVPLNKPTKTKSQPSKTDDQHPMTTMVINGHSVMAGTRKPFILPQRINRHKNESSIPMFDVGDNSDLSYRKNRQGSGQRRQHQQQQPERKRTAGLRTQRSGRRRNLFRQSSDSIFVQQPDSSSNSNKQNVIEHQQQQPKQNTEIDKKTTYKMEYGDRSLYCPALDVVNNSTTNGQNINYPYKKTNEIGGHKYYNTVDK</sequence>
<feature type="region of interest" description="Disordered" evidence="1">
    <location>
        <begin position="1"/>
        <end position="123"/>
    </location>
</feature>
<dbReference type="InParanoid" id="A0A6P6YLY1"/>
<dbReference type="RefSeq" id="XP_027206200.1">
    <property type="nucleotide sequence ID" value="XM_027350399.1"/>
</dbReference>
<dbReference type="AlphaFoldDB" id="A0A6P6YLY1"/>
<feature type="compositionally biased region" description="Polar residues" evidence="1">
    <location>
        <begin position="676"/>
        <end position="710"/>
    </location>
</feature>
<feature type="compositionally biased region" description="Polar residues" evidence="1">
    <location>
        <begin position="32"/>
        <end position="52"/>
    </location>
</feature>
<reference evidence="3" key="1">
    <citation type="submission" date="2025-08" db="UniProtKB">
        <authorList>
            <consortium name="RefSeq"/>
        </authorList>
    </citation>
    <scope>IDENTIFICATION</scope>
    <source>
        <strain evidence="3">Airmid</strain>
    </source>
</reference>
<gene>
    <name evidence="3" type="primary">LOC113799710</name>
</gene>
<dbReference type="Proteomes" id="UP000515146">
    <property type="component" value="Unplaced"/>
</dbReference>
<feature type="compositionally biased region" description="Low complexity" evidence="1">
    <location>
        <begin position="575"/>
        <end position="584"/>
    </location>
</feature>